<sequence>MLLFLHGEPQRHPAGDNLGNPTSPAPCGAGHLSRMHVAQKHALGLEPRVRSGFAITACTTTRA</sequence>
<dbReference type="EMBL" id="CAKXZS010000024">
    <property type="protein sequence ID" value="CAH2402816.1"/>
    <property type="molecule type" value="Genomic_DNA"/>
</dbReference>
<evidence type="ECO:0008006" key="4">
    <source>
        <dbReference type="Google" id="ProtNLM"/>
    </source>
</evidence>
<dbReference type="Proteomes" id="UP001152604">
    <property type="component" value="Unassembled WGS sequence"/>
</dbReference>
<feature type="region of interest" description="Disordered" evidence="1">
    <location>
        <begin position="1"/>
        <end position="25"/>
    </location>
</feature>
<accession>A0ABN8K0S1</accession>
<organism evidence="2 3">
    <name type="scientific">Mesorhizobium ventifaucium</name>
    <dbReference type="NCBI Taxonomy" id="666020"/>
    <lineage>
        <taxon>Bacteria</taxon>
        <taxon>Pseudomonadati</taxon>
        <taxon>Pseudomonadota</taxon>
        <taxon>Alphaproteobacteria</taxon>
        <taxon>Hyphomicrobiales</taxon>
        <taxon>Phyllobacteriaceae</taxon>
        <taxon>Mesorhizobium</taxon>
    </lineage>
</organism>
<proteinExistence type="predicted"/>
<evidence type="ECO:0000313" key="3">
    <source>
        <dbReference type="Proteomes" id="UP001152604"/>
    </source>
</evidence>
<reference evidence="2" key="1">
    <citation type="submission" date="2022-03" db="EMBL/GenBank/DDBJ databases">
        <authorList>
            <person name="Brunel B."/>
        </authorList>
    </citation>
    <scope>NUCLEOTIDE SEQUENCE</scope>
    <source>
        <strain evidence="2">STM4922sample</strain>
    </source>
</reference>
<name>A0ABN8K0S1_9HYPH</name>
<keyword evidence="3" id="KW-1185">Reference proteome</keyword>
<comment type="caution">
    <text evidence="2">The sequence shown here is derived from an EMBL/GenBank/DDBJ whole genome shotgun (WGS) entry which is preliminary data.</text>
</comment>
<evidence type="ECO:0000313" key="2">
    <source>
        <dbReference type="EMBL" id="CAH2402816.1"/>
    </source>
</evidence>
<gene>
    <name evidence="2" type="ORF">MES4922_300070</name>
</gene>
<protein>
    <recommendedName>
        <fullName evidence="4">Propionyl-coenzyme A carboxylase alpha polypeptide</fullName>
    </recommendedName>
</protein>
<evidence type="ECO:0000256" key="1">
    <source>
        <dbReference type="SAM" id="MobiDB-lite"/>
    </source>
</evidence>